<feature type="region of interest" description="Disordered" evidence="10">
    <location>
        <begin position="562"/>
        <end position="592"/>
    </location>
</feature>
<dbReference type="Pfam" id="PF02892">
    <property type="entry name" value="zf-BED"/>
    <property type="match status" value="1"/>
</dbReference>
<dbReference type="SUPFAM" id="SSF57667">
    <property type="entry name" value="beta-beta-alpha zinc fingers"/>
    <property type="match status" value="1"/>
</dbReference>
<evidence type="ECO:0000256" key="9">
    <source>
        <dbReference type="PROSITE-ProRule" id="PRU00027"/>
    </source>
</evidence>
<dbReference type="KEGG" id="foc:127751081"/>
<dbReference type="RefSeq" id="XP_052130035.1">
    <property type="nucleotide sequence ID" value="XM_052274075.1"/>
</dbReference>
<dbReference type="InterPro" id="IPR008906">
    <property type="entry name" value="HATC_C_dom"/>
</dbReference>
<dbReference type="GO" id="GO:0005634">
    <property type="term" value="C:nucleus"/>
    <property type="evidence" value="ECO:0007669"/>
    <property type="project" value="UniProtKB-SubCell"/>
</dbReference>
<keyword evidence="7" id="KW-0804">Transcription</keyword>
<sequence>MSRKEGEEKGLRSKWWKYFTKGKGDLAICTLCKAEVAKGGGTTNLKNHIKRHHFSEYFVLNNMRSTDADRSADDEDQAFDGDEVARITMASPGAASTSSSPSPTPTPPPLSPSPVPVSIRSPSPSPMKSKKSTGLGRQTSITDFKIPDSKSTDRLHMHVAYFVATSNLPLSLVEKEGFIRLCHTLRPGYKPPGRKALTNNYIPKLYLSTKENIESMLAEANWVALSSDTWTSVADDSYVGLSAHMIDNKWQLFAFTLNCRAFNEDHTGIKLKEWFNETLRDWHIDLNKVVSVSIDNGDNIRLAVDLLGKPSMRCFGHTLQTGITDIADLDSVSKLKTASHKMLNFFSSTKVWNRYEAFVQKTYDVSPKALPHPVKTRWWSELPLLRVLRDEEPFHRAFLADYDSGRHLGVRLSEENMRTLNLYLSTLEPIEELSTVLSADQYVTASAVLPVMYGLEKMAERLQNSGASFDNLDENQDAAAADMLKLILRKVHKRYSPSGAEKDAAETGGEARGPVRNCDVKGRETLYKLLVKCSYLDARFRDDLTAEDRKCAAEQLMEEIEESVAVSKQKGKRSTTTSTPESESPPPKKSRGIASIFNKLAGGSGDSEVSEEESLEVRLAKEMSKYDLVSVAKDEDILAWWRLHESSFPLLGGLAKKYLAIPATSTESERIFSFAGIVISKLRSCLAGSNAEKLIFLGMNKRFVPM</sequence>
<feature type="domain" description="BED-type" evidence="11">
    <location>
        <begin position="10"/>
        <end position="53"/>
    </location>
</feature>
<feature type="region of interest" description="Disordered" evidence="10">
    <location>
        <begin position="91"/>
        <end position="147"/>
    </location>
</feature>
<keyword evidence="2" id="KW-0479">Metal-binding</keyword>
<evidence type="ECO:0000256" key="2">
    <source>
        <dbReference type="ARBA" id="ARBA00022723"/>
    </source>
</evidence>
<accession>A0A9C6XT28</accession>
<dbReference type="Pfam" id="PF05699">
    <property type="entry name" value="Dimer_Tnp_hAT"/>
    <property type="match status" value="1"/>
</dbReference>
<protein>
    <submittedName>
        <fullName evidence="13">E3 SUMO-protein ligase ZBED1-like</fullName>
    </submittedName>
</protein>
<keyword evidence="5" id="KW-0805">Transcription regulation</keyword>
<evidence type="ECO:0000256" key="5">
    <source>
        <dbReference type="ARBA" id="ARBA00023015"/>
    </source>
</evidence>
<evidence type="ECO:0000256" key="3">
    <source>
        <dbReference type="ARBA" id="ARBA00022771"/>
    </source>
</evidence>
<evidence type="ECO:0000256" key="4">
    <source>
        <dbReference type="ARBA" id="ARBA00022833"/>
    </source>
</evidence>
<feature type="compositionally biased region" description="Low complexity" evidence="10">
    <location>
        <begin position="91"/>
        <end position="101"/>
    </location>
</feature>
<dbReference type="PROSITE" id="PS50808">
    <property type="entry name" value="ZF_BED"/>
    <property type="match status" value="1"/>
</dbReference>
<dbReference type="Proteomes" id="UP000504606">
    <property type="component" value="Unplaced"/>
</dbReference>
<feature type="region of interest" description="Disordered" evidence="10">
    <location>
        <begin position="497"/>
        <end position="517"/>
    </location>
</feature>
<dbReference type="InterPro" id="IPR003656">
    <property type="entry name" value="Znf_BED"/>
</dbReference>
<evidence type="ECO:0000256" key="7">
    <source>
        <dbReference type="ARBA" id="ARBA00023163"/>
    </source>
</evidence>
<keyword evidence="8" id="KW-0539">Nucleus</keyword>
<dbReference type="PANTHER" id="PTHR46481:SF9">
    <property type="entry name" value="ZINC FINGER BED DOMAIN-CONTAINING PROTEIN 1-LIKE"/>
    <property type="match status" value="1"/>
</dbReference>
<keyword evidence="3 9" id="KW-0863">Zinc-finger</keyword>
<evidence type="ECO:0000256" key="6">
    <source>
        <dbReference type="ARBA" id="ARBA00023125"/>
    </source>
</evidence>
<feature type="compositionally biased region" description="Pro residues" evidence="10">
    <location>
        <begin position="102"/>
        <end position="115"/>
    </location>
</feature>
<dbReference type="GO" id="GO:0046983">
    <property type="term" value="F:protein dimerization activity"/>
    <property type="evidence" value="ECO:0007669"/>
    <property type="project" value="InterPro"/>
</dbReference>
<evidence type="ECO:0000256" key="8">
    <source>
        <dbReference type="ARBA" id="ARBA00023242"/>
    </source>
</evidence>
<keyword evidence="12" id="KW-1185">Reference proteome</keyword>
<dbReference type="GeneID" id="127751081"/>
<gene>
    <name evidence="13" type="primary">LOC127751081</name>
</gene>
<comment type="subcellular location">
    <subcellularLocation>
        <location evidence="1">Nucleus</location>
    </subcellularLocation>
</comment>
<keyword evidence="4" id="KW-0862">Zinc</keyword>
<dbReference type="SUPFAM" id="SSF140996">
    <property type="entry name" value="Hermes dimerisation domain"/>
    <property type="match status" value="1"/>
</dbReference>
<evidence type="ECO:0000313" key="12">
    <source>
        <dbReference type="Proteomes" id="UP000504606"/>
    </source>
</evidence>
<dbReference type="AlphaFoldDB" id="A0A9C6XT28"/>
<dbReference type="GO" id="GO:0008270">
    <property type="term" value="F:zinc ion binding"/>
    <property type="evidence" value="ECO:0007669"/>
    <property type="project" value="UniProtKB-KW"/>
</dbReference>
<reference evidence="13" key="1">
    <citation type="submission" date="2025-08" db="UniProtKB">
        <authorList>
            <consortium name="RefSeq"/>
        </authorList>
    </citation>
    <scope>IDENTIFICATION</scope>
    <source>
        <tissue evidence="13">Whole organism</tissue>
    </source>
</reference>
<dbReference type="OrthoDB" id="2438421at2759"/>
<dbReference type="InterPro" id="IPR052035">
    <property type="entry name" value="ZnF_BED_domain_contain"/>
</dbReference>
<proteinExistence type="predicted"/>
<evidence type="ECO:0000259" key="11">
    <source>
        <dbReference type="PROSITE" id="PS50808"/>
    </source>
</evidence>
<keyword evidence="6" id="KW-0238">DNA-binding</keyword>
<organism evidence="12 13">
    <name type="scientific">Frankliniella occidentalis</name>
    <name type="common">Western flower thrips</name>
    <name type="synonym">Euthrips occidentalis</name>
    <dbReference type="NCBI Taxonomy" id="133901"/>
    <lineage>
        <taxon>Eukaryota</taxon>
        <taxon>Metazoa</taxon>
        <taxon>Ecdysozoa</taxon>
        <taxon>Arthropoda</taxon>
        <taxon>Hexapoda</taxon>
        <taxon>Insecta</taxon>
        <taxon>Pterygota</taxon>
        <taxon>Neoptera</taxon>
        <taxon>Paraneoptera</taxon>
        <taxon>Thysanoptera</taxon>
        <taxon>Terebrantia</taxon>
        <taxon>Thripoidea</taxon>
        <taxon>Thripidae</taxon>
        <taxon>Frankliniella</taxon>
    </lineage>
</organism>
<dbReference type="GO" id="GO:0003677">
    <property type="term" value="F:DNA binding"/>
    <property type="evidence" value="ECO:0007669"/>
    <property type="project" value="UniProtKB-KW"/>
</dbReference>
<dbReference type="InterPro" id="IPR036236">
    <property type="entry name" value="Znf_C2H2_sf"/>
</dbReference>
<evidence type="ECO:0000256" key="10">
    <source>
        <dbReference type="SAM" id="MobiDB-lite"/>
    </source>
</evidence>
<evidence type="ECO:0000256" key="1">
    <source>
        <dbReference type="ARBA" id="ARBA00004123"/>
    </source>
</evidence>
<evidence type="ECO:0000313" key="13">
    <source>
        <dbReference type="RefSeq" id="XP_052130035.1"/>
    </source>
</evidence>
<dbReference type="InterPro" id="IPR012337">
    <property type="entry name" value="RNaseH-like_sf"/>
</dbReference>
<dbReference type="SMART" id="SM00614">
    <property type="entry name" value="ZnF_BED"/>
    <property type="match status" value="1"/>
</dbReference>
<dbReference type="PANTHER" id="PTHR46481">
    <property type="entry name" value="ZINC FINGER BED DOMAIN-CONTAINING PROTEIN 4"/>
    <property type="match status" value="1"/>
</dbReference>
<dbReference type="SUPFAM" id="SSF53098">
    <property type="entry name" value="Ribonuclease H-like"/>
    <property type="match status" value="1"/>
</dbReference>
<name>A0A9C6XT28_FRAOC</name>